<dbReference type="InterPro" id="IPR050430">
    <property type="entry name" value="Peptidase_S1"/>
</dbReference>
<organism evidence="6 7">
    <name type="scientific">Cyclotella cryptica</name>
    <dbReference type="NCBI Taxonomy" id="29204"/>
    <lineage>
        <taxon>Eukaryota</taxon>
        <taxon>Sar</taxon>
        <taxon>Stramenopiles</taxon>
        <taxon>Ochrophyta</taxon>
        <taxon>Bacillariophyta</taxon>
        <taxon>Coscinodiscophyceae</taxon>
        <taxon>Thalassiosirophycidae</taxon>
        <taxon>Stephanodiscales</taxon>
        <taxon>Stephanodiscaceae</taxon>
        <taxon>Cyclotella</taxon>
    </lineage>
</organism>
<evidence type="ECO:0000313" key="7">
    <source>
        <dbReference type="Proteomes" id="UP001516023"/>
    </source>
</evidence>
<keyword evidence="4" id="KW-0378">Hydrolase</keyword>
<evidence type="ECO:0000256" key="4">
    <source>
        <dbReference type="RuleBase" id="RU363034"/>
    </source>
</evidence>
<dbReference type="Proteomes" id="UP001516023">
    <property type="component" value="Unassembled WGS sequence"/>
</dbReference>
<evidence type="ECO:0000256" key="1">
    <source>
        <dbReference type="ARBA" id="ARBA00007664"/>
    </source>
</evidence>
<accession>A0ABD3P9N3</accession>
<dbReference type="SMART" id="SM00020">
    <property type="entry name" value="Tryp_SPc"/>
    <property type="match status" value="1"/>
</dbReference>
<dbReference type="GO" id="GO:0008236">
    <property type="term" value="F:serine-type peptidase activity"/>
    <property type="evidence" value="ECO:0007669"/>
    <property type="project" value="UniProtKB-KW"/>
</dbReference>
<evidence type="ECO:0000256" key="3">
    <source>
        <dbReference type="ARBA" id="ARBA00023157"/>
    </source>
</evidence>
<evidence type="ECO:0000256" key="2">
    <source>
        <dbReference type="ARBA" id="ARBA00023026"/>
    </source>
</evidence>
<dbReference type="EMBL" id="JABMIG020000233">
    <property type="protein sequence ID" value="KAL3784556.1"/>
    <property type="molecule type" value="Genomic_DNA"/>
</dbReference>
<dbReference type="CDD" id="cd00190">
    <property type="entry name" value="Tryp_SPc"/>
    <property type="match status" value="1"/>
</dbReference>
<dbReference type="PROSITE" id="PS00135">
    <property type="entry name" value="TRYPSIN_SER"/>
    <property type="match status" value="1"/>
</dbReference>
<dbReference type="AlphaFoldDB" id="A0ABD3P9N3"/>
<protein>
    <recommendedName>
        <fullName evidence="5">Peptidase S1 domain-containing protein</fullName>
    </recommendedName>
</protein>
<sequence>MLFSKAVTGCLAMAVRATAADRDALFSNRPHLIEWRDDMFQDGGGQGPQSIIGGDEIVPGSRPYLVPVVGKYFCGGSLISPHAVMTAAHCVFSANEWSPPAWVDFHRHSWYNNTGVKRVFVNDRSQCGGDVVYHPEWSDYTFENDVAIIFLPEAINDIIPVQLNEDPNIPVSGAPLDVAGWGLTDPYIPYLSYVPNAVTLDYVTNDACSKKPYRWPAEWIEDSMICAVENGKGSCQGDSGGPVVIGKPESDGGGPQKPIVQVGIVSWGIIGCVDPRFPSVFTRVSEVADWVKDTVCERTGELCKSSKAGKTSKTKKVYPDCVKVPTYAPTEFPTTFSPTVTARPTTLHPTDMPTVTAQPVTPYPTYMPTTYWPTWVPTEAPMHRAKSDKLIEVFH</sequence>
<dbReference type="SUPFAM" id="SSF50494">
    <property type="entry name" value="Trypsin-like serine proteases"/>
    <property type="match status" value="1"/>
</dbReference>
<dbReference type="PANTHER" id="PTHR24276">
    <property type="entry name" value="POLYSERASE-RELATED"/>
    <property type="match status" value="1"/>
</dbReference>
<gene>
    <name evidence="6" type="ORF">HJC23_010680</name>
</gene>
<keyword evidence="2" id="KW-0843">Virulence</keyword>
<comment type="caution">
    <text evidence="6">The sequence shown here is derived from an EMBL/GenBank/DDBJ whole genome shotgun (WGS) entry which is preliminary data.</text>
</comment>
<dbReference type="PRINTS" id="PR00722">
    <property type="entry name" value="CHYMOTRYPSIN"/>
</dbReference>
<dbReference type="PROSITE" id="PS50240">
    <property type="entry name" value="TRYPSIN_DOM"/>
    <property type="match status" value="1"/>
</dbReference>
<dbReference type="InterPro" id="IPR001314">
    <property type="entry name" value="Peptidase_S1A"/>
</dbReference>
<proteinExistence type="inferred from homology"/>
<evidence type="ECO:0000259" key="5">
    <source>
        <dbReference type="PROSITE" id="PS50240"/>
    </source>
</evidence>
<dbReference type="InterPro" id="IPR009003">
    <property type="entry name" value="Peptidase_S1_PA"/>
</dbReference>
<dbReference type="GO" id="GO:0006508">
    <property type="term" value="P:proteolysis"/>
    <property type="evidence" value="ECO:0007669"/>
    <property type="project" value="UniProtKB-KW"/>
</dbReference>
<keyword evidence="7" id="KW-1185">Reference proteome</keyword>
<keyword evidence="4" id="KW-0645">Protease</keyword>
<evidence type="ECO:0000313" key="6">
    <source>
        <dbReference type="EMBL" id="KAL3784556.1"/>
    </source>
</evidence>
<dbReference type="Gene3D" id="2.40.10.10">
    <property type="entry name" value="Trypsin-like serine proteases"/>
    <property type="match status" value="1"/>
</dbReference>
<keyword evidence="3" id="KW-1015">Disulfide bond</keyword>
<dbReference type="InterPro" id="IPR033116">
    <property type="entry name" value="TRYPSIN_SER"/>
</dbReference>
<dbReference type="PROSITE" id="PS00134">
    <property type="entry name" value="TRYPSIN_HIS"/>
    <property type="match status" value="1"/>
</dbReference>
<feature type="domain" description="Peptidase S1" evidence="5">
    <location>
        <begin position="51"/>
        <end position="296"/>
    </location>
</feature>
<comment type="similarity">
    <text evidence="1">Belongs to the peptidase S1 family.</text>
</comment>
<name>A0ABD3P9N3_9STRA</name>
<keyword evidence="4" id="KW-0720">Serine protease</keyword>
<dbReference type="Pfam" id="PF00089">
    <property type="entry name" value="Trypsin"/>
    <property type="match status" value="1"/>
</dbReference>
<dbReference type="PANTHER" id="PTHR24276:SF91">
    <property type="entry name" value="AT26814P-RELATED"/>
    <property type="match status" value="1"/>
</dbReference>
<dbReference type="InterPro" id="IPR001254">
    <property type="entry name" value="Trypsin_dom"/>
</dbReference>
<reference evidence="6 7" key="1">
    <citation type="journal article" date="2020" name="G3 (Bethesda)">
        <title>Improved Reference Genome for Cyclotella cryptica CCMP332, a Model for Cell Wall Morphogenesis, Salinity Adaptation, and Lipid Production in Diatoms (Bacillariophyta).</title>
        <authorList>
            <person name="Roberts W.R."/>
            <person name="Downey K.M."/>
            <person name="Ruck E.C."/>
            <person name="Traller J.C."/>
            <person name="Alverson A.J."/>
        </authorList>
    </citation>
    <scope>NUCLEOTIDE SEQUENCE [LARGE SCALE GENOMIC DNA]</scope>
    <source>
        <strain evidence="6 7">CCMP332</strain>
    </source>
</reference>
<dbReference type="InterPro" id="IPR043504">
    <property type="entry name" value="Peptidase_S1_PA_chymotrypsin"/>
</dbReference>
<dbReference type="InterPro" id="IPR018114">
    <property type="entry name" value="TRYPSIN_HIS"/>
</dbReference>